<name>A0A1I0UFZ2_9RHOB</name>
<gene>
    <name evidence="1" type="ORF">SAMN04487972_1781</name>
</gene>
<dbReference type="EMBL" id="FOJO01000078">
    <property type="protein sequence ID" value="SFA62810.1"/>
    <property type="molecule type" value="Genomic_DNA"/>
</dbReference>
<protein>
    <submittedName>
        <fullName evidence="1">Uncharacterized protein</fullName>
    </submittedName>
</protein>
<proteinExistence type="predicted"/>
<evidence type="ECO:0000313" key="2">
    <source>
        <dbReference type="Proteomes" id="UP000182312"/>
    </source>
</evidence>
<evidence type="ECO:0000313" key="1">
    <source>
        <dbReference type="EMBL" id="SFA62810.1"/>
    </source>
</evidence>
<organism evidence="1 2">
    <name type="scientific">Paracoccus halophilus</name>
    <dbReference type="NCBI Taxonomy" id="376733"/>
    <lineage>
        <taxon>Bacteria</taxon>
        <taxon>Pseudomonadati</taxon>
        <taxon>Pseudomonadota</taxon>
        <taxon>Alphaproteobacteria</taxon>
        <taxon>Rhodobacterales</taxon>
        <taxon>Paracoccaceae</taxon>
        <taxon>Paracoccus</taxon>
    </lineage>
</organism>
<reference evidence="1 2" key="1">
    <citation type="submission" date="2016-10" db="EMBL/GenBank/DDBJ databases">
        <authorList>
            <person name="de Groot N.N."/>
        </authorList>
    </citation>
    <scope>NUCLEOTIDE SEQUENCE [LARGE SCALE GENOMIC DNA]</scope>
    <source>
        <strain evidence="1 2">CGMCC 1.6117</strain>
    </source>
</reference>
<sequence>MRLINSTVFPAMTFDHWDQDGHEQSVVIVKATIHRESDGWTWRQEQPPIRLEDRFGVLFGVE</sequence>
<dbReference type="AlphaFoldDB" id="A0A1I0UFZ2"/>
<dbReference type="Proteomes" id="UP000182312">
    <property type="component" value="Unassembled WGS sequence"/>
</dbReference>
<accession>A0A1I0UFZ2</accession>